<dbReference type="InterPro" id="IPR013342">
    <property type="entry name" value="Mandelate_racemase_C"/>
</dbReference>
<evidence type="ECO:0000256" key="1">
    <source>
        <dbReference type="ARBA" id="ARBA00022723"/>
    </source>
</evidence>
<evidence type="ECO:0000259" key="2">
    <source>
        <dbReference type="SMART" id="SM00922"/>
    </source>
</evidence>
<dbReference type="SUPFAM" id="SSF51604">
    <property type="entry name" value="Enolase C-terminal domain-like"/>
    <property type="match status" value="1"/>
</dbReference>
<dbReference type="PANTHER" id="PTHR48073:SF2">
    <property type="entry name" value="O-SUCCINYLBENZOATE SYNTHASE"/>
    <property type="match status" value="1"/>
</dbReference>
<dbReference type="PANTHER" id="PTHR48073">
    <property type="entry name" value="O-SUCCINYLBENZOATE SYNTHASE-RELATED"/>
    <property type="match status" value="1"/>
</dbReference>
<proteinExistence type="predicted"/>
<reference evidence="3" key="1">
    <citation type="submission" date="2023-06" db="EMBL/GenBank/DDBJ databases">
        <title>Cytophagales bacterium Strain LB-30, isolated from soil.</title>
        <authorList>
            <person name="Liu B."/>
        </authorList>
    </citation>
    <scope>NUCLEOTIDE SEQUENCE</scope>
    <source>
        <strain evidence="3">LB-30</strain>
    </source>
</reference>
<dbReference type="PROSITE" id="PS00909">
    <property type="entry name" value="MR_MLE_2"/>
    <property type="match status" value="1"/>
</dbReference>
<dbReference type="Gene3D" id="3.30.390.10">
    <property type="entry name" value="Enolase-like, N-terminal domain"/>
    <property type="match status" value="1"/>
</dbReference>
<dbReference type="Gene3D" id="3.20.20.120">
    <property type="entry name" value="Enolase-like C-terminal domain"/>
    <property type="match status" value="1"/>
</dbReference>
<sequence length="361" mass="40497">MSLVASFVRYPLHFTFTARTSRGSMTLRDTWLLRVHDKKNPEKIGWGECSPLIGLSIDDRPDFAKYLDKTCRHVEEYEMPQSEEEVNAMAYALLPSDFPSIRFGLQTALLDLMHGAERQIFPSDFSKKGKPIPINGLIWMDGKEAMMKQAEEKLAQGYTTIKLKVGALNLQDELDVLAYIRAIGGAKIVIRIDANGAFAPDQALAILEKFQQYSIHSVEQPIRKGQLKEMKEICAYSPISVALDEELIGCHGLENKRALLDATSPYALILKPSLLGGYRSCREWIQLAAERKMDWWLTSALESNIGLNAISQFAATFSNPLPQGLGTGQLYKNNFASPLEVKNGEITYLNSKNWDLRVLHA</sequence>
<name>A0ABT8F1K2_9BACT</name>
<dbReference type="SFLD" id="SFLDF00009">
    <property type="entry name" value="o-succinylbenzoate_synthase"/>
    <property type="match status" value="1"/>
</dbReference>
<keyword evidence="1" id="KW-0479">Metal-binding</keyword>
<dbReference type="SMART" id="SM00922">
    <property type="entry name" value="MR_MLE"/>
    <property type="match status" value="1"/>
</dbReference>
<comment type="caution">
    <text evidence="3">The sequence shown here is derived from an EMBL/GenBank/DDBJ whole genome shotgun (WGS) entry which is preliminary data.</text>
</comment>
<feature type="domain" description="Mandelate racemase/muconate lactonizing enzyme C-terminal" evidence="2">
    <location>
        <begin position="143"/>
        <end position="240"/>
    </location>
</feature>
<gene>
    <name evidence="3" type="ORF">QWY31_02400</name>
</gene>
<dbReference type="RefSeq" id="WP_320002858.1">
    <property type="nucleotide sequence ID" value="NZ_JAUHJS010000001.1"/>
</dbReference>
<dbReference type="Proteomes" id="UP001168552">
    <property type="component" value="Unassembled WGS sequence"/>
</dbReference>
<accession>A0ABT8F1K2</accession>
<dbReference type="Pfam" id="PF13378">
    <property type="entry name" value="MR_MLE_C"/>
    <property type="match status" value="1"/>
</dbReference>
<dbReference type="SUPFAM" id="SSF54826">
    <property type="entry name" value="Enolase N-terminal domain-like"/>
    <property type="match status" value="1"/>
</dbReference>
<dbReference type="SFLD" id="SFLDS00001">
    <property type="entry name" value="Enolase"/>
    <property type="match status" value="1"/>
</dbReference>
<dbReference type="InterPro" id="IPR036849">
    <property type="entry name" value="Enolase-like_C_sf"/>
</dbReference>
<dbReference type="CDD" id="cd03320">
    <property type="entry name" value="OSBS"/>
    <property type="match status" value="1"/>
</dbReference>
<evidence type="ECO:0000313" key="3">
    <source>
        <dbReference type="EMBL" id="MDN4164332.1"/>
    </source>
</evidence>
<protein>
    <submittedName>
        <fullName evidence="3">O-succinylbenzoate synthase</fullName>
    </submittedName>
</protein>
<dbReference type="SFLD" id="SFLDG00180">
    <property type="entry name" value="muconate_cycloisomerase"/>
    <property type="match status" value="1"/>
</dbReference>
<dbReference type="InterPro" id="IPR029017">
    <property type="entry name" value="Enolase-like_N"/>
</dbReference>
<organism evidence="3 4">
    <name type="scientific">Shiella aurantiaca</name>
    <dbReference type="NCBI Taxonomy" id="3058365"/>
    <lineage>
        <taxon>Bacteria</taxon>
        <taxon>Pseudomonadati</taxon>
        <taxon>Bacteroidota</taxon>
        <taxon>Cytophagia</taxon>
        <taxon>Cytophagales</taxon>
        <taxon>Shiellaceae</taxon>
        <taxon>Shiella</taxon>
    </lineage>
</organism>
<dbReference type="InterPro" id="IPR018110">
    <property type="entry name" value="Mandel_Rmase/mucon_lact_enz_CS"/>
</dbReference>
<dbReference type="EMBL" id="JAUHJS010000001">
    <property type="protein sequence ID" value="MDN4164332.1"/>
    <property type="molecule type" value="Genomic_DNA"/>
</dbReference>
<dbReference type="InterPro" id="IPR029065">
    <property type="entry name" value="Enolase_C-like"/>
</dbReference>
<evidence type="ECO:0000313" key="4">
    <source>
        <dbReference type="Proteomes" id="UP001168552"/>
    </source>
</evidence>
<keyword evidence="4" id="KW-1185">Reference proteome</keyword>